<reference evidence="2 3" key="1">
    <citation type="journal article" date="2024" name="Ann. Entomol. Soc. Am.">
        <title>Genomic analyses of the southern and eastern yellowjacket wasps (Hymenoptera: Vespidae) reveal evolutionary signatures of social life.</title>
        <authorList>
            <person name="Catto M.A."/>
            <person name="Caine P.B."/>
            <person name="Orr S.E."/>
            <person name="Hunt B.G."/>
            <person name="Goodisman M.A.D."/>
        </authorList>
    </citation>
    <scope>NUCLEOTIDE SEQUENCE [LARGE SCALE GENOMIC DNA]</scope>
    <source>
        <strain evidence="2">233</strain>
        <tissue evidence="2">Head and thorax</tissue>
    </source>
</reference>
<sequence>MGKEPKKNSGSGHSHGTWIILISIDIGNHIPNLKHGRARARISPIANMIKHTLVQAQSQMEEHNNNALNMKVNTLVLTKTVDSTNISAD</sequence>
<dbReference type="Proteomes" id="UP001607302">
    <property type="component" value="Unassembled WGS sequence"/>
</dbReference>
<name>A0ABD1ZXB9_VESSQ</name>
<dbReference type="AlphaFoldDB" id="A0ABD1ZXB9"/>
<proteinExistence type="predicted"/>
<keyword evidence="3" id="KW-1185">Reference proteome</keyword>
<evidence type="ECO:0000256" key="1">
    <source>
        <dbReference type="SAM" id="Coils"/>
    </source>
</evidence>
<gene>
    <name evidence="2" type="ORF">V1478_017599</name>
</gene>
<comment type="caution">
    <text evidence="2">The sequence shown here is derived from an EMBL/GenBank/DDBJ whole genome shotgun (WGS) entry which is preliminary data.</text>
</comment>
<accession>A0ABD1ZXB9</accession>
<evidence type="ECO:0000313" key="2">
    <source>
        <dbReference type="EMBL" id="KAL2713008.1"/>
    </source>
</evidence>
<evidence type="ECO:0000313" key="3">
    <source>
        <dbReference type="Proteomes" id="UP001607302"/>
    </source>
</evidence>
<organism evidence="2 3">
    <name type="scientific">Vespula squamosa</name>
    <name type="common">Southern yellow jacket</name>
    <name type="synonym">Wasp</name>
    <dbReference type="NCBI Taxonomy" id="30214"/>
    <lineage>
        <taxon>Eukaryota</taxon>
        <taxon>Metazoa</taxon>
        <taxon>Ecdysozoa</taxon>
        <taxon>Arthropoda</taxon>
        <taxon>Hexapoda</taxon>
        <taxon>Insecta</taxon>
        <taxon>Pterygota</taxon>
        <taxon>Neoptera</taxon>
        <taxon>Endopterygota</taxon>
        <taxon>Hymenoptera</taxon>
        <taxon>Apocrita</taxon>
        <taxon>Aculeata</taxon>
        <taxon>Vespoidea</taxon>
        <taxon>Vespidae</taxon>
        <taxon>Vespinae</taxon>
        <taxon>Vespula</taxon>
    </lineage>
</organism>
<feature type="coiled-coil region" evidence="1">
    <location>
        <begin position="46"/>
        <end position="73"/>
    </location>
</feature>
<keyword evidence="1" id="KW-0175">Coiled coil</keyword>
<dbReference type="EMBL" id="JAUDFV010000164">
    <property type="protein sequence ID" value="KAL2713008.1"/>
    <property type="molecule type" value="Genomic_DNA"/>
</dbReference>
<protein>
    <submittedName>
        <fullName evidence="2">Uncharacterized protein</fullName>
    </submittedName>
</protein>